<accession>A0A2A2GJW6</accession>
<keyword evidence="5 8" id="KW-0812">Transmembrane</keyword>
<feature type="transmembrane region" description="Helical" evidence="8">
    <location>
        <begin position="191"/>
        <end position="211"/>
    </location>
</feature>
<evidence type="ECO:0000313" key="9">
    <source>
        <dbReference type="EMBL" id="PAU97284.1"/>
    </source>
</evidence>
<evidence type="ECO:0000256" key="6">
    <source>
        <dbReference type="ARBA" id="ARBA00022989"/>
    </source>
</evidence>
<dbReference type="RefSeq" id="WP_095640087.1">
    <property type="nucleotide sequence ID" value="NZ_NSJZ01000006.1"/>
</dbReference>
<dbReference type="Proteomes" id="UP000218023">
    <property type="component" value="Unassembled WGS sequence"/>
</dbReference>
<dbReference type="Gene3D" id="1.20.1530.20">
    <property type="match status" value="1"/>
</dbReference>
<name>A0A2A2GJW6_9RHOB</name>
<evidence type="ECO:0000256" key="4">
    <source>
        <dbReference type="ARBA" id="ARBA00022475"/>
    </source>
</evidence>
<protein>
    <submittedName>
        <fullName evidence="9">Transporter</fullName>
    </submittedName>
</protein>
<evidence type="ECO:0000256" key="5">
    <source>
        <dbReference type="ARBA" id="ARBA00022692"/>
    </source>
</evidence>
<feature type="transmembrane region" description="Helical" evidence="8">
    <location>
        <begin position="60"/>
        <end position="83"/>
    </location>
</feature>
<evidence type="ECO:0000256" key="1">
    <source>
        <dbReference type="ARBA" id="ARBA00004651"/>
    </source>
</evidence>
<feature type="transmembrane region" description="Helical" evidence="8">
    <location>
        <begin position="167"/>
        <end position="185"/>
    </location>
</feature>
<dbReference type="PANTHER" id="PTHR36838">
    <property type="entry name" value="AUXIN EFFLUX CARRIER FAMILY PROTEIN"/>
    <property type="match status" value="1"/>
</dbReference>
<proteinExistence type="inferred from homology"/>
<dbReference type="PRINTS" id="PR01559">
    <property type="entry name" value="DUFFYANTIGEN"/>
</dbReference>
<dbReference type="AlphaFoldDB" id="A0A2A2GJW6"/>
<dbReference type="GO" id="GO:0055085">
    <property type="term" value="P:transmembrane transport"/>
    <property type="evidence" value="ECO:0007669"/>
    <property type="project" value="InterPro"/>
</dbReference>
<dbReference type="InterPro" id="IPR038770">
    <property type="entry name" value="Na+/solute_symporter_sf"/>
</dbReference>
<organism evidence="9 10">
    <name type="scientific">Paracoccus salipaludis</name>
    <dbReference type="NCBI Taxonomy" id="2032623"/>
    <lineage>
        <taxon>Bacteria</taxon>
        <taxon>Pseudomonadati</taxon>
        <taxon>Pseudomonadota</taxon>
        <taxon>Alphaproteobacteria</taxon>
        <taxon>Rhodobacterales</taxon>
        <taxon>Paracoccaceae</taxon>
        <taxon>Paracoccus</taxon>
    </lineage>
</organism>
<dbReference type="OrthoDB" id="9805563at2"/>
<dbReference type="GO" id="GO:0005886">
    <property type="term" value="C:plasma membrane"/>
    <property type="evidence" value="ECO:0007669"/>
    <property type="project" value="UniProtKB-SubCell"/>
</dbReference>
<feature type="transmembrane region" description="Helical" evidence="8">
    <location>
        <begin position="278"/>
        <end position="303"/>
    </location>
</feature>
<evidence type="ECO:0000256" key="3">
    <source>
        <dbReference type="ARBA" id="ARBA00022448"/>
    </source>
</evidence>
<keyword evidence="10" id="KW-1185">Reference proteome</keyword>
<feature type="transmembrane region" description="Helical" evidence="8">
    <location>
        <begin position="223"/>
        <end position="245"/>
    </location>
</feature>
<sequence length="304" mass="31300">MTAQVLAALSPVVLLIALGFLLRRRRFLDDRFWPQAERLSYFILLPSLFFHGLVTADTEALPIAALTFTLVAAILGVAALAVVLRPLMGMDGPGFTSVFQGSIRFNNYVGVTLAAGLFPQNGVALAAICNAVIVPTVNILCVLVFARHGTVRLGLRGVARQLATNPLVVASVAGIAAKAAGLQMPPGIGPALRSLGAASLPLGLLCVGAALEFAGARRWVRPVAIASVLKFGAMPLATMAVALLAGLDGEALVTALVFQVLPTASSSYILARQLGGDAPLMAGITAVQTVLAVAAIPLVLALLL</sequence>
<dbReference type="InterPro" id="IPR004776">
    <property type="entry name" value="Mem_transp_PIN-like"/>
</dbReference>
<comment type="similarity">
    <text evidence="2">Belongs to the auxin efflux carrier (TC 2.A.69) family.</text>
</comment>
<dbReference type="EMBL" id="NSJZ01000006">
    <property type="protein sequence ID" value="PAU97284.1"/>
    <property type="molecule type" value="Genomic_DNA"/>
</dbReference>
<keyword evidence="6 8" id="KW-1133">Transmembrane helix</keyword>
<evidence type="ECO:0000256" key="7">
    <source>
        <dbReference type="ARBA" id="ARBA00023136"/>
    </source>
</evidence>
<comment type="caution">
    <text evidence="9">The sequence shown here is derived from an EMBL/GenBank/DDBJ whole genome shotgun (WGS) entry which is preliminary data.</text>
</comment>
<feature type="transmembrane region" description="Helical" evidence="8">
    <location>
        <begin position="6"/>
        <end position="24"/>
    </location>
</feature>
<keyword evidence="7 8" id="KW-0472">Membrane</keyword>
<comment type="subcellular location">
    <subcellularLocation>
        <location evidence="1">Cell membrane</location>
        <topology evidence="1">Multi-pass membrane protein</topology>
    </subcellularLocation>
</comment>
<reference evidence="9 10" key="1">
    <citation type="submission" date="2017-09" db="EMBL/GenBank/DDBJ databases">
        <title>Paracoccus alkalisoli sp. nov., isolated from saline alkaline soil.</title>
        <authorList>
            <person name="Dong X."/>
            <person name="Zhang G."/>
        </authorList>
    </citation>
    <scope>NUCLEOTIDE SEQUENCE [LARGE SCALE GENOMIC DNA]</scope>
    <source>
        <strain evidence="9 10">WN007</strain>
    </source>
</reference>
<dbReference type="PANTHER" id="PTHR36838:SF4">
    <property type="entry name" value="AUXIN EFFLUX CARRIER FAMILY PROTEIN"/>
    <property type="match status" value="1"/>
</dbReference>
<keyword evidence="4" id="KW-1003">Cell membrane</keyword>
<dbReference type="Pfam" id="PF03547">
    <property type="entry name" value="Mem_trans"/>
    <property type="match status" value="1"/>
</dbReference>
<feature type="transmembrane region" description="Helical" evidence="8">
    <location>
        <begin position="124"/>
        <end position="146"/>
    </location>
</feature>
<evidence type="ECO:0000256" key="2">
    <source>
        <dbReference type="ARBA" id="ARBA00010145"/>
    </source>
</evidence>
<evidence type="ECO:0000313" key="10">
    <source>
        <dbReference type="Proteomes" id="UP000218023"/>
    </source>
</evidence>
<keyword evidence="3" id="KW-0813">Transport</keyword>
<gene>
    <name evidence="9" type="ORF">CK240_09415</name>
</gene>
<evidence type="ECO:0000256" key="8">
    <source>
        <dbReference type="SAM" id="Phobius"/>
    </source>
</evidence>